<evidence type="ECO:0000256" key="2">
    <source>
        <dbReference type="SAM" id="Phobius"/>
    </source>
</evidence>
<name>A0ABX3A5J3_9GAMM</name>
<proteinExistence type="predicted"/>
<keyword evidence="2" id="KW-0472">Membrane</keyword>
<evidence type="ECO:0000313" key="4">
    <source>
        <dbReference type="Proteomes" id="UP000094329"/>
    </source>
</evidence>
<dbReference type="EMBL" id="MDTU01000001">
    <property type="protein sequence ID" value="ODN42951.1"/>
    <property type="molecule type" value="Genomic_DNA"/>
</dbReference>
<reference evidence="3 4" key="1">
    <citation type="submission" date="2016-08" db="EMBL/GenBank/DDBJ databases">
        <title>Draft genome sequence of Candidatus Piscirickettsia litoralis, from seawater.</title>
        <authorList>
            <person name="Wan X."/>
            <person name="Lee A.J."/>
            <person name="Hou S."/>
            <person name="Donachie S.P."/>
        </authorList>
    </citation>
    <scope>NUCLEOTIDE SEQUENCE [LARGE SCALE GENOMIC DNA]</scope>
    <source>
        <strain evidence="3 4">Y2</strain>
    </source>
</reference>
<keyword evidence="4" id="KW-1185">Reference proteome</keyword>
<dbReference type="Proteomes" id="UP000094329">
    <property type="component" value="Unassembled WGS sequence"/>
</dbReference>
<dbReference type="RefSeq" id="WP_069312747.1">
    <property type="nucleotide sequence ID" value="NZ_MDTU01000001.1"/>
</dbReference>
<accession>A0ABX3A5J3</accession>
<keyword evidence="2" id="KW-0812">Transmembrane</keyword>
<feature type="transmembrane region" description="Helical" evidence="2">
    <location>
        <begin position="205"/>
        <end position="227"/>
    </location>
</feature>
<evidence type="ECO:0000256" key="1">
    <source>
        <dbReference type="SAM" id="MobiDB-lite"/>
    </source>
</evidence>
<feature type="region of interest" description="Disordered" evidence="1">
    <location>
        <begin position="31"/>
        <end position="50"/>
    </location>
</feature>
<organism evidence="3 4">
    <name type="scientific">Piscirickettsia litoralis</name>
    <dbReference type="NCBI Taxonomy" id="1891921"/>
    <lineage>
        <taxon>Bacteria</taxon>
        <taxon>Pseudomonadati</taxon>
        <taxon>Pseudomonadota</taxon>
        <taxon>Gammaproteobacteria</taxon>
        <taxon>Thiotrichales</taxon>
        <taxon>Piscirickettsiaceae</taxon>
        <taxon>Piscirickettsia</taxon>
    </lineage>
</organism>
<comment type="caution">
    <text evidence="3">The sequence shown here is derived from an EMBL/GenBank/DDBJ whole genome shotgun (WGS) entry which is preliminary data.</text>
</comment>
<keyword evidence="2" id="KW-1133">Transmembrane helix</keyword>
<sequence length="471" mass="50597">MSLPETHLKTILEESAKNSMRERLLSDSAVNYGSEHDEHPGPMPANSSTLPLRNYQTVRAQQTCAQRAWNRLCAVGRFFKNTVAPAVRSTLISTASTIGSLAAVDGGLKLAGYEGIYDDDPTALLTALSIGVIGSLGYGVYNHGYYGPEPTHPPRAADQDRYPGKTVTVLEAAFVLGEINIAMAEIIQMASENEWFKEKVKEDPIWLAVPIVAGLIIGGGLAATYFGTNIGSMAYPRLTGNERGEYQGKLYNWVTDPNHPERASRFKSFLATMFGATVHGYPTLQGLQNMGAPAPAAMGVALFAHLAGQTGVTKVIGTSLHNVLTEKGADLSHYTQMMTNADTRWTDYAFGGEALPKLVEKMCACFGCKCTPETVNRIEKAVNGMLYAGSMVNTAIVSGNAVGRVMPPGSPSSLERAIKWMIATTVGVAESVKVLEHQPAPRVMPRLMSSAHDAKLDLERGDNKADCDLVA</sequence>
<evidence type="ECO:0000313" key="3">
    <source>
        <dbReference type="EMBL" id="ODN42951.1"/>
    </source>
</evidence>
<protein>
    <submittedName>
        <fullName evidence="3">Uncharacterized protein</fullName>
    </submittedName>
</protein>
<gene>
    <name evidence="3" type="ORF">BGC07_08485</name>
</gene>